<comment type="caution">
    <text evidence="2">The sequence shown here is derived from an EMBL/GenBank/DDBJ whole genome shotgun (WGS) entry which is preliminary data.</text>
</comment>
<gene>
    <name evidence="2" type="ORF">SDJN03_08058</name>
</gene>
<reference evidence="2 3" key="1">
    <citation type="journal article" date="2021" name="Hortic Res">
        <title>The domestication of Cucurbita argyrosperma as revealed by the genome of its wild relative.</title>
        <authorList>
            <person name="Barrera-Redondo J."/>
            <person name="Sanchez-de la Vega G."/>
            <person name="Aguirre-Liguori J.A."/>
            <person name="Castellanos-Morales G."/>
            <person name="Gutierrez-Guerrero Y.T."/>
            <person name="Aguirre-Dugua X."/>
            <person name="Aguirre-Planter E."/>
            <person name="Tenaillon M.I."/>
            <person name="Lira-Saade R."/>
            <person name="Eguiarte L.E."/>
        </authorList>
    </citation>
    <scope>NUCLEOTIDE SEQUENCE [LARGE SCALE GENOMIC DNA]</scope>
    <source>
        <strain evidence="2">JBR-2021</strain>
    </source>
</reference>
<sequence>MEETLPPLNTLFVSLRVLNIAHWSSSSLMIGFWRSQKLWRRIFLHPSSFFDKIDVVLHLIETFPLKFDDAVDKIPCFNQVVLLDWVMTLAISLLKFMITILMNWGRDGTRDE</sequence>
<dbReference type="Proteomes" id="UP000685013">
    <property type="component" value="Chromosome 5"/>
</dbReference>
<evidence type="ECO:0000256" key="1">
    <source>
        <dbReference type="SAM" id="Phobius"/>
    </source>
</evidence>
<keyword evidence="3" id="KW-1185">Reference proteome</keyword>
<feature type="transmembrane region" description="Helical" evidence="1">
    <location>
        <begin position="82"/>
        <end position="104"/>
    </location>
</feature>
<dbReference type="EMBL" id="JAGKQH010000005">
    <property type="protein sequence ID" value="KAG6598280.1"/>
    <property type="molecule type" value="Genomic_DNA"/>
</dbReference>
<dbReference type="PANTHER" id="PTHR37710">
    <property type="entry name" value="TRANSMEMBRANE PROTEIN"/>
    <property type="match status" value="1"/>
</dbReference>
<proteinExistence type="predicted"/>
<feature type="non-terminal residue" evidence="2">
    <location>
        <position position="1"/>
    </location>
</feature>
<name>A0AAV6NIR1_9ROSI</name>
<organism evidence="2 3">
    <name type="scientific">Cucurbita argyrosperma subsp. sororia</name>
    <dbReference type="NCBI Taxonomy" id="37648"/>
    <lineage>
        <taxon>Eukaryota</taxon>
        <taxon>Viridiplantae</taxon>
        <taxon>Streptophyta</taxon>
        <taxon>Embryophyta</taxon>
        <taxon>Tracheophyta</taxon>
        <taxon>Spermatophyta</taxon>
        <taxon>Magnoliopsida</taxon>
        <taxon>eudicotyledons</taxon>
        <taxon>Gunneridae</taxon>
        <taxon>Pentapetalae</taxon>
        <taxon>rosids</taxon>
        <taxon>fabids</taxon>
        <taxon>Cucurbitales</taxon>
        <taxon>Cucurbitaceae</taxon>
        <taxon>Cucurbiteae</taxon>
        <taxon>Cucurbita</taxon>
    </lineage>
</organism>
<keyword evidence="1" id="KW-0812">Transmembrane</keyword>
<keyword evidence="1" id="KW-1133">Transmembrane helix</keyword>
<accession>A0AAV6NIR1</accession>
<evidence type="ECO:0000313" key="2">
    <source>
        <dbReference type="EMBL" id="KAG6598280.1"/>
    </source>
</evidence>
<evidence type="ECO:0000313" key="3">
    <source>
        <dbReference type="Proteomes" id="UP000685013"/>
    </source>
</evidence>
<dbReference type="AlphaFoldDB" id="A0AAV6NIR1"/>
<dbReference type="PANTHER" id="PTHR37710:SF1">
    <property type="entry name" value="TRANSMEMBRANE PROTEIN"/>
    <property type="match status" value="1"/>
</dbReference>
<protein>
    <submittedName>
        <fullName evidence="2">Uncharacterized protein</fullName>
    </submittedName>
</protein>
<feature type="transmembrane region" description="Helical" evidence="1">
    <location>
        <begin position="12"/>
        <end position="33"/>
    </location>
</feature>
<keyword evidence="1" id="KW-0472">Membrane</keyword>